<evidence type="ECO:0000256" key="11">
    <source>
        <dbReference type="SAM" id="MobiDB-lite"/>
    </source>
</evidence>
<keyword evidence="4 9" id="KW-0547">Nucleotide-binding</keyword>
<evidence type="ECO:0000259" key="12">
    <source>
        <dbReference type="PROSITE" id="PS50011"/>
    </source>
</evidence>
<keyword evidence="3" id="KW-0808">Transferase</keyword>
<feature type="region of interest" description="Disordered" evidence="11">
    <location>
        <begin position="409"/>
        <end position="428"/>
    </location>
</feature>
<dbReference type="Pfam" id="PF00069">
    <property type="entry name" value="Pkinase"/>
    <property type="match status" value="1"/>
</dbReference>
<evidence type="ECO:0000256" key="10">
    <source>
        <dbReference type="SAM" id="Coils"/>
    </source>
</evidence>
<feature type="region of interest" description="Disordered" evidence="11">
    <location>
        <begin position="331"/>
        <end position="393"/>
    </location>
</feature>
<keyword evidence="2" id="KW-0723">Serine/threonine-protein kinase</keyword>
<name>A0A7I4YEX0_HAECO</name>
<dbReference type="PANTHER" id="PTHR47167:SF4">
    <property type="entry name" value="SERINE_THREONINE-PROTEIN KINASE TAO"/>
    <property type="match status" value="1"/>
</dbReference>
<dbReference type="InterPro" id="IPR051234">
    <property type="entry name" value="TAO_STE20_kinase"/>
</dbReference>
<comment type="catalytic activity">
    <reaction evidence="7">
        <text>L-threonyl-[protein] + ATP = O-phospho-L-threonyl-[protein] + ADP + H(+)</text>
        <dbReference type="Rhea" id="RHEA:46608"/>
        <dbReference type="Rhea" id="RHEA-COMP:11060"/>
        <dbReference type="Rhea" id="RHEA-COMP:11605"/>
        <dbReference type="ChEBI" id="CHEBI:15378"/>
        <dbReference type="ChEBI" id="CHEBI:30013"/>
        <dbReference type="ChEBI" id="CHEBI:30616"/>
        <dbReference type="ChEBI" id="CHEBI:61977"/>
        <dbReference type="ChEBI" id="CHEBI:456216"/>
        <dbReference type="EC" id="2.7.11.1"/>
    </reaction>
</comment>
<evidence type="ECO:0000256" key="4">
    <source>
        <dbReference type="ARBA" id="ARBA00022741"/>
    </source>
</evidence>
<dbReference type="GO" id="GO:0005524">
    <property type="term" value="F:ATP binding"/>
    <property type="evidence" value="ECO:0007669"/>
    <property type="project" value="UniProtKB-UniRule"/>
</dbReference>
<evidence type="ECO:0000256" key="3">
    <source>
        <dbReference type="ARBA" id="ARBA00022679"/>
    </source>
</evidence>
<feature type="compositionally biased region" description="Basic and acidic residues" evidence="11">
    <location>
        <begin position="861"/>
        <end position="890"/>
    </location>
</feature>
<evidence type="ECO:0000256" key="5">
    <source>
        <dbReference type="ARBA" id="ARBA00022777"/>
    </source>
</evidence>
<organism evidence="13 14">
    <name type="scientific">Haemonchus contortus</name>
    <name type="common">Barber pole worm</name>
    <dbReference type="NCBI Taxonomy" id="6289"/>
    <lineage>
        <taxon>Eukaryota</taxon>
        <taxon>Metazoa</taxon>
        <taxon>Ecdysozoa</taxon>
        <taxon>Nematoda</taxon>
        <taxon>Chromadorea</taxon>
        <taxon>Rhabditida</taxon>
        <taxon>Rhabditina</taxon>
        <taxon>Rhabditomorpha</taxon>
        <taxon>Strongyloidea</taxon>
        <taxon>Trichostrongylidae</taxon>
        <taxon>Haemonchus</taxon>
    </lineage>
</organism>
<keyword evidence="13" id="KW-1185">Reference proteome</keyword>
<proteinExistence type="predicted"/>
<dbReference type="PROSITE" id="PS50011">
    <property type="entry name" value="PROTEIN_KINASE_DOM"/>
    <property type="match status" value="1"/>
</dbReference>
<evidence type="ECO:0000256" key="2">
    <source>
        <dbReference type="ARBA" id="ARBA00022527"/>
    </source>
</evidence>
<evidence type="ECO:0000256" key="8">
    <source>
        <dbReference type="ARBA" id="ARBA00048679"/>
    </source>
</evidence>
<accession>A0A7I4YEX0</accession>
<dbReference type="InterPro" id="IPR017441">
    <property type="entry name" value="Protein_kinase_ATP_BS"/>
</dbReference>
<feature type="compositionally biased region" description="Low complexity" evidence="11">
    <location>
        <begin position="361"/>
        <end position="382"/>
    </location>
</feature>
<reference evidence="14" key="1">
    <citation type="submission" date="2020-12" db="UniProtKB">
        <authorList>
            <consortium name="WormBaseParasite"/>
        </authorList>
    </citation>
    <scope>IDENTIFICATION</scope>
    <source>
        <strain evidence="14">MHco3</strain>
    </source>
</reference>
<dbReference type="SUPFAM" id="SSF56112">
    <property type="entry name" value="Protein kinase-like (PK-like)"/>
    <property type="match status" value="1"/>
</dbReference>
<feature type="domain" description="Protein kinase" evidence="12">
    <location>
        <begin position="29"/>
        <end position="288"/>
    </location>
</feature>
<feature type="coiled-coil region" evidence="10">
    <location>
        <begin position="477"/>
        <end position="548"/>
    </location>
</feature>
<keyword evidence="6 9" id="KW-0067">ATP-binding</keyword>
<dbReference type="Gene3D" id="1.10.510.10">
    <property type="entry name" value="Transferase(Phosphotransferase) domain 1"/>
    <property type="match status" value="1"/>
</dbReference>
<protein>
    <recommendedName>
        <fullName evidence="1">non-specific serine/threonine protein kinase</fullName>
        <ecNumber evidence="1">2.7.11.1</ecNumber>
    </recommendedName>
</protein>
<evidence type="ECO:0000256" key="9">
    <source>
        <dbReference type="PROSITE-ProRule" id="PRU10141"/>
    </source>
</evidence>
<dbReference type="AlphaFoldDB" id="A0A7I4YEX0"/>
<evidence type="ECO:0000256" key="7">
    <source>
        <dbReference type="ARBA" id="ARBA00047899"/>
    </source>
</evidence>
<dbReference type="InterPro" id="IPR000719">
    <property type="entry name" value="Prot_kinase_dom"/>
</dbReference>
<keyword evidence="10" id="KW-0175">Coiled coil</keyword>
<dbReference type="SMART" id="SM00220">
    <property type="entry name" value="S_TKc"/>
    <property type="match status" value="1"/>
</dbReference>
<feature type="binding site" evidence="9">
    <location>
        <position position="59"/>
    </location>
    <ligand>
        <name>ATP</name>
        <dbReference type="ChEBI" id="CHEBI:30616"/>
    </ligand>
</feature>
<feature type="region of interest" description="Disordered" evidence="11">
    <location>
        <begin position="861"/>
        <end position="904"/>
    </location>
</feature>
<dbReference type="WBParaSite" id="HCON_00084120-00001">
    <property type="protein sequence ID" value="HCON_00084120-00001"/>
    <property type="gene ID" value="HCON_00084120"/>
</dbReference>
<sequence length="904" mass="104466">MAPSGVKPGVIKDPAVAALFSHKDPESRYDDLREIGHGSFGAVYFAFDKETSSTVAIKKMAYSGKQAGEKWADILKEVAFLNKIKHPHIVEYKACFLKDQTCWLVMEYCIGSAADIVDVLRQGLREIEISAICSETLSALHYLHQLHRIHRDIKAGNILLSDTAHVKLADFGSASMSDPAQTFIGTPFFMAPEVILAMDEGHYTEKADIWSLGITCIELAERRPPLFNMNAMSALYHIAQNDPPKLAPITNENQPEWSDWFKDFVNICLQKDAEQRPATGELLNHPFITRYDHKGVIQELINRTKAIVMELDNFQYKKMRKLMYLDEVENKDGEQNRGGGCEEVDDIATDSGMLSVEKGDSTSSKSGSMKSLTSFRSLQSSSGGNGTSTRLPIPASMKTENVEGENRTLIPVGNVSDGSDAYNTRPPSPISLVKLDRNFKDDMATLKKSKFSTLRSAKLISREQEEYNKENNMYEQMNGYKRLRQMHHKEMQQLEEKCAAEIEILRQRLDKELDQLVAGYAKERQRFKNAHQSEMDKKRKEVEEGEKKLRKQILTRQAHEMRCFSNSQLKEYRHNKELAKNSLKERGLSRSAYETAVKDVKAQLTRQRTNAETAFEAKLRAELETELVKYRRSQLLMMHSNEKRLDEEDLNVLERQMDNRHAMLLRHHEATRDVEIAHLKETQTMRKRHQIIQHEAESTNQTEYTRRKTEDLRKRHANQSRQQPRELKLKEAQIRKQFRQAVKTQARQFKLYQTQLMQAAPKEEHKEIAMQLKEKQKHRIALLTSQYEYQIESMVQEKTGKLESWQEEEARILHERLAKELDELKEYQGKQRAQLENTIDKERTALDERIALRRAMLEQRFKEEREDMQKQRETRSRATAERHAAEERQLAGDAGGNTSHTTAL</sequence>
<feature type="compositionally biased region" description="Basic and acidic residues" evidence="11">
    <location>
        <begin position="704"/>
        <end position="713"/>
    </location>
</feature>
<dbReference type="InterPro" id="IPR011009">
    <property type="entry name" value="Kinase-like_dom_sf"/>
</dbReference>
<evidence type="ECO:0000256" key="6">
    <source>
        <dbReference type="ARBA" id="ARBA00022840"/>
    </source>
</evidence>
<dbReference type="Gene3D" id="3.30.200.20">
    <property type="entry name" value="Phosphorylase Kinase, domain 1"/>
    <property type="match status" value="1"/>
</dbReference>
<dbReference type="OMA" id="QKKEYKH"/>
<dbReference type="GO" id="GO:0004674">
    <property type="term" value="F:protein serine/threonine kinase activity"/>
    <property type="evidence" value="ECO:0007669"/>
    <property type="project" value="UniProtKB-KW"/>
</dbReference>
<dbReference type="PANTHER" id="PTHR47167">
    <property type="entry name" value="SERINE/THREONINE-PROTEIN KINASE TAO1-LIKE PROTEIN"/>
    <property type="match status" value="1"/>
</dbReference>
<evidence type="ECO:0000313" key="14">
    <source>
        <dbReference type="WBParaSite" id="HCON_00084120-00001"/>
    </source>
</evidence>
<dbReference type="FunFam" id="1.10.510.10:FF:000877">
    <property type="entry name" value="TAO kinase 2"/>
    <property type="match status" value="1"/>
</dbReference>
<dbReference type="PROSITE" id="PS00107">
    <property type="entry name" value="PROTEIN_KINASE_ATP"/>
    <property type="match status" value="1"/>
</dbReference>
<evidence type="ECO:0000256" key="1">
    <source>
        <dbReference type="ARBA" id="ARBA00012513"/>
    </source>
</evidence>
<comment type="catalytic activity">
    <reaction evidence="8">
        <text>L-seryl-[protein] + ATP = O-phospho-L-seryl-[protein] + ADP + H(+)</text>
        <dbReference type="Rhea" id="RHEA:17989"/>
        <dbReference type="Rhea" id="RHEA-COMP:9863"/>
        <dbReference type="Rhea" id="RHEA-COMP:11604"/>
        <dbReference type="ChEBI" id="CHEBI:15378"/>
        <dbReference type="ChEBI" id="CHEBI:29999"/>
        <dbReference type="ChEBI" id="CHEBI:30616"/>
        <dbReference type="ChEBI" id="CHEBI:83421"/>
        <dbReference type="ChEBI" id="CHEBI:456216"/>
        <dbReference type="EC" id="2.7.11.1"/>
    </reaction>
</comment>
<dbReference type="Proteomes" id="UP000025227">
    <property type="component" value="Unplaced"/>
</dbReference>
<keyword evidence="5" id="KW-0418">Kinase</keyword>
<dbReference type="OrthoDB" id="10016527at2759"/>
<dbReference type="EC" id="2.7.11.1" evidence="1"/>
<feature type="region of interest" description="Disordered" evidence="11">
    <location>
        <begin position="698"/>
        <end position="725"/>
    </location>
</feature>
<evidence type="ECO:0000313" key="13">
    <source>
        <dbReference type="Proteomes" id="UP000025227"/>
    </source>
</evidence>
<dbReference type="GO" id="GO:0005737">
    <property type="term" value="C:cytoplasm"/>
    <property type="evidence" value="ECO:0007669"/>
    <property type="project" value="TreeGrafter"/>
</dbReference>